<dbReference type="InterPro" id="IPR009057">
    <property type="entry name" value="Homeodomain-like_sf"/>
</dbReference>
<evidence type="ECO:0000256" key="2">
    <source>
        <dbReference type="ARBA" id="ARBA00022737"/>
    </source>
</evidence>
<gene>
    <name evidence="8" type="ORF">B0T10DRAFT_487321</name>
</gene>
<dbReference type="OrthoDB" id="2143914at2759"/>
<feature type="compositionally biased region" description="Low complexity" evidence="5">
    <location>
        <begin position="249"/>
        <end position="262"/>
    </location>
</feature>
<comment type="caution">
    <text evidence="8">The sequence shown here is derived from an EMBL/GenBank/DDBJ whole genome shotgun (WGS) entry which is preliminary data.</text>
</comment>
<feature type="domain" description="Myb-like" evidence="6">
    <location>
        <begin position="6"/>
        <end position="57"/>
    </location>
</feature>
<keyword evidence="3 8" id="KW-0238">DNA-binding</keyword>
<dbReference type="Pfam" id="PF13921">
    <property type="entry name" value="Myb_DNA-bind_6"/>
    <property type="match status" value="1"/>
</dbReference>
<dbReference type="EMBL" id="JAGPYM010000010">
    <property type="protein sequence ID" value="KAH6890026.1"/>
    <property type="molecule type" value="Genomic_DNA"/>
</dbReference>
<dbReference type="GO" id="GO:1902584">
    <property type="term" value="P:positive regulation of response to water deprivation"/>
    <property type="evidence" value="ECO:0007669"/>
    <property type="project" value="UniProtKB-ARBA"/>
</dbReference>
<dbReference type="GO" id="GO:0050891">
    <property type="term" value="P:multicellular organismal-level water homeostasis"/>
    <property type="evidence" value="ECO:0007669"/>
    <property type="project" value="UniProtKB-ARBA"/>
</dbReference>
<keyword evidence="8" id="KW-0371">Homeobox</keyword>
<dbReference type="InterPro" id="IPR050560">
    <property type="entry name" value="MYB_TF"/>
</dbReference>
<evidence type="ECO:0000256" key="3">
    <source>
        <dbReference type="ARBA" id="ARBA00023125"/>
    </source>
</evidence>
<feature type="domain" description="HTH myb-type" evidence="7">
    <location>
        <begin position="6"/>
        <end position="61"/>
    </location>
</feature>
<dbReference type="Proteomes" id="UP000777438">
    <property type="component" value="Unassembled WGS sequence"/>
</dbReference>
<feature type="domain" description="HTH myb-type" evidence="7">
    <location>
        <begin position="62"/>
        <end position="112"/>
    </location>
</feature>
<dbReference type="SMART" id="SM00717">
    <property type="entry name" value="SANT"/>
    <property type="match status" value="2"/>
</dbReference>
<dbReference type="GO" id="GO:0045944">
    <property type="term" value="P:positive regulation of transcription by RNA polymerase II"/>
    <property type="evidence" value="ECO:0007669"/>
    <property type="project" value="TreeGrafter"/>
</dbReference>
<protein>
    <submittedName>
        <fullName evidence="8">Homeodomain-like protein</fullName>
    </submittedName>
</protein>
<evidence type="ECO:0000256" key="4">
    <source>
        <dbReference type="ARBA" id="ARBA00023242"/>
    </source>
</evidence>
<dbReference type="PROSITE" id="PS51294">
    <property type="entry name" value="HTH_MYB"/>
    <property type="match status" value="2"/>
</dbReference>
<evidence type="ECO:0000313" key="9">
    <source>
        <dbReference type="Proteomes" id="UP000777438"/>
    </source>
</evidence>
<dbReference type="FunFam" id="1.10.10.60:FF:000355">
    <property type="entry name" value="Transcription factor MYB124"/>
    <property type="match status" value="1"/>
</dbReference>
<feature type="domain" description="Myb-like" evidence="6">
    <location>
        <begin position="58"/>
        <end position="105"/>
    </location>
</feature>
<feature type="region of interest" description="Disordered" evidence="5">
    <location>
        <begin position="161"/>
        <end position="189"/>
    </location>
</feature>
<dbReference type="AlphaFoldDB" id="A0A9P9AMD8"/>
<dbReference type="PANTHER" id="PTHR45614">
    <property type="entry name" value="MYB PROTEIN-RELATED"/>
    <property type="match status" value="1"/>
</dbReference>
<dbReference type="GO" id="GO:0033993">
    <property type="term" value="P:response to lipid"/>
    <property type="evidence" value="ECO:0007669"/>
    <property type="project" value="UniProtKB-ARBA"/>
</dbReference>
<dbReference type="InterPro" id="IPR017930">
    <property type="entry name" value="Myb_dom"/>
</dbReference>
<evidence type="ECO:0000256" key="1">
    <source>
        <dbReference type="ARBA" id="ARBA00004123"/>
    </source>
</evidence>
<dbReference type="Gene3D" id="1.10.10.60">
    <property type="entry name" value="Homeodomain-like"/>
    <property type="match status" value="2"/>
</dbReference>
<reference evidence="8 9" key="1">
    <citation type="journal article" date="2021" name="Nat. Commun.">
        <title>Genetic determinants of endophytism in the Arabidopsis root mycobiome.</title>
        <authorList>
            <person name="Mesny F."/>
            <person name="Miyauchi S."/>
            <person name="Thiergart T."/>
            <person name="Pickel B."/>
            <person name="Atanasova L."/>
            <person name="Karlsson M."/>
            <person name="Huettel B."/>
            <person name="Barry K.W."/>
            <person name="Haridas S."/>
            <person name="Chen C."/>
            <person name="Bauer D."/>
            <person name="Andreopoulos W."/>
            <person name="Pangilinan J."/>
            <person name="LaButti K."/>
            <person name="Riley R."/>
            <person name="Lipzen A."/>
            <person name="Clum A."/>
            <person name="Drula E."/>
            <person name="Henrissat B."/>
            <person name="Kohler A."/>
            <person name="Grigoriev I.V."/>
            <person name="Martin F.M."/>
            <person name="Hacquard S."/>
        </authorList>
    </citation>
    <scope>NUCLEOTIDE SEQUENCE [LARGE SCALE GENOMIC DNA]</scope>
    <source>
        <strain evidence="8 9">MPI-CAGE-CH-0241</strain>
    </source>
</reference>
<proteinExistence type="predicted"/>
<feature type="compositionally biased region" description="Polar residues" evidence="5">
    <location>
        <begin position="168"/>
        <end position="186"/>
    </location>
</feature>
<name>A0A9P9AMD8_9HYPO</name>
<evidence type="ECO:0000259" key="7">
    <source>
        <dbReference type="PROSITE" id="PS51294"/>
    </source>
</evidence>
<dbReference type="SUPFAM" id="SSF46689">
    <property type="entry name" value="Homeodomain-like"/>
    <property type="match status" value="1"/>
</dbReference>
<dbReference type="PANTHER" id="PTHR45614:SF25">
    <property type="entry name" value="MYB PROTEIN"/>
    <property type="match status" value="1"/>
</dbReference>
<evidence type="ECO:0000256" key="5">
    <source>
        <dbReference type="SAM" id="MobiDB-lite"/>
    </source>
</evidence>
<evidence type="ECO:0000313" key="8">
    <source>
        <dbReference type="EMBL" id="KAH6890026.1"/>
    </source>
</evidence>
<dbReference type="GO" id="GO:1901002">
    <property type="term" value="P:positive regulation of response to salt stress"/>
    <property type="evidence" value="ECO:0007669"/>
    <property type="project" value="UniProtKB-ARBA"/>
</dbReference>
<dbReference type="CDD" id="cd00167">
    <property type="entry name" value="SANT"/>
    <property type="match status" value="2"/>
</dbReference>
<sequence length="277" mass="31354">MSSPPSPHHRRGPWSNNEDTFLMQLVARHGPLNWVKISATIGSRTPKQCRERYHQNLKPSLNHSPITQEEGLVIEKLVRELGKRWAEIARRLDGRSDNAVKNWWNGSQNRRKRQDRRRTVQIYDDHQFNGQPLAVSTTALPPPRAQSLQLNQVHRHPMSWVEAPLPSPCSSETAESDAGSNYTTSPPHHRALPIRVQLPPLRSNVVSSPVDPKLPSLSALASPSFHDSQPRLPPLVPQTQLLTAPNSPQHQQLQMQQQTQMQKKPKDSRMNLNSLLG</sequence>
<comment type="subcellular location">
    <subcellularLocation>
        <location evidence="1">Nucleus</location>
    </subcellularLocation>
</comment>
<dbReference type="GO" id="GO:0032875">
    <property type="term" value="P:regulation of DNA endoreduplication"/>
    <property type="evidence" value="ECO:0007669"/>
    <property type="project" value="UniProtKB-ARBA"/>
</dbReference>
<dbReference type="GO" id="GO:2000037">
    <property type="term" value="P:regulation of stomatal complex patterning"/>
    <property type="evidence" value="ECO:0007669"/>
    <property type="project" value="UniProtKB-ARBA"/>
</dbReference>
<dbReference type="GO" id="GO:1902806">
    <property type="term" value="P:regulation of cell cycle G1/S phase transition"/>
    <property type="evidence" value="ECO:0007669"/>
    <property type="project" value="UniProtKB-ARBA"/>
</dbReference>
<keyword evidence="2" id="KW-0677">Repeat</keyword>
<accession>A0A9P9AMD8</accession>
<keyword evidence="9" id="KW-1185">Reference proteome</keyword>
<feature type="region of interest" description="Disordered" evidence="5">
    <location>
        <begin position="219"/>
        <end position="277"/>
    </location>
</feature>
<dbReference type="GO" id="GO:0000981">
    <property type="term" value="F:DNA-binding transcription factor activity, RNA polymerase II-specific"/>
    <property type="evidence" value="ECO:0007669"/>
    <property type="project" value="TreeGrafter"/>
</dbReference>
<dbReference type="GO" id="GO:0000978">
    <property type="term" value="F:RNA polymerase II cis-regulatory region sequence-specific DNA binding"/>
    <property type="evidence" value="ECO:0007669"/>
    <property type="project" value="TreeGrafter"/>
</dbReference>
<keyword evidence="4" id="KW-0539">Nucleus</keyword>
<dbReference type="GO" id="GO:0005634">
    <property type="term" value="C:nucleus"/>
    <property type="evidence" value="ECO:0007669"/>
    <property type="project" value="UniProtKB-SubCell"/>
</dbReference>
<evidence type="ECO:0000259" key="6">
    <source>
        <dbReference type="PROSITE" id="PS50090"/>
    </source>
</evidence>
<dbReference type="InterPro" id="IPR001005">
    <property type="entry name" value="SANT/Myb"/>
</dbReference>
<dbReference type="GO" id="GO:0000278">
    <property type="term" value="P:mitotic cell cycle"/>
    <property type="evidence" value="ECO:0007669"/>
    <property type="project" value="TreeGrafter"/>
</dbReference>
<organism evidence="8 9">
    <name type="scientific">Thelonectria olida</name>
    <dbReference type="NCBI Taxonomy" id="1576542"/>
    <lineage>
        <taxon>Eukaryota</taxon>
        <taxon>Fungi</taxon>
        <taxon>Dikarya</taxon>
        <taxon>Ascomycota</taxon>
        <taxon>Pezizomycotina</taxon>
        <taxon>Sordariomycetes</taxon>
        <taxon>Hypocreomycetidae</taxon>
        <taxon>Hypocreales</taxon>
        <taxon>Nectriaceae</taxon>
        <taxon>Thelonectria</taxon>
    </lineage>
</organism>
<dbReference type="PROSITE" id="PS50090">
    <property type="entry name" value="MYB_LIKE"/>
    <property type="match status" value="2"/>
</dbReference>